<proteinExistence type="predicted"/>
<dbReference type="EMBL" id="LAZR01046354">
    <property type="protein sequence ID" value="KKK96727.1"/>
    <property type="molecule type" value="Genomic_DNA"/>
</dbReference>
<evidence type="ECO:0000313" key="1">
    <source>
        <dbReference type="EMBL" id="KKK96727.1"/>
    </source>
</evidence>
<reference evidence="1" key="1">
    <citation type="journal article" date="2015" name="Nature">
        <title>Complex archaea that bridge the gap between prokaryotes and eukaryotes.</title>
        <authorList>
            <person name="Spang A."/>
            <person name="Saw J.H."/>
            <person name="Jorgensen S.L."/>
            <person name="Zaremba-Niedzwiedzka K."/>
            <person name="Martijn J."/>
            <person name="Lind A.E."/>
            <person name="van Eijk R."/>
            <person name="Schleper C."/>
            <person name="Guy L."/>
            <person name="Ettema T.J."/>
        </authorList>
    </citation>
    <scope>NUCLEOTIDE SEQUENCE</scope>
</reference>
<comment type="caution">
    <text evidence="1">The sequence shown here is derived from an EMBL/GenBank/DDBJ whole genome shotgun (WGS) entry which is preliminary data.</text>
</comment>
<gene>
    <name evidence="1" type="ORF">LCGC14_2659880</name>
</gene>
<sequence length="74" mass="8291">MTTYKQPEHGWTCFHCGETFKKFGAAQDHFGDSIDGSAGCQIKAGEELGLLMALRKAEARIEELLLDVQMYDDH</sequence>
<organism evidence="1">
    <name type="scientific">marine sediment metagenome</name>
    <dbReference type="NCBI Taxonomy" id="412755"/>
    <lineage>
        <taxon>unclassified sequences</taxon>
        <taxon>metagenomes</taxon>
        <taxon>ecological metagenomes</taxon>
    </lineage>
</organism>
<dbReference type="AlphaFoldDB" id="A0A0F8ZS87"/>
<accession>A0A0F8ZS87</accession>
<protein>
    <submittedName>
        <fullName evidence="1">Uncharacterized protein</fullName>
    </submittedName>
</protein>
<name>A0A0F8ZS87_9ZZZZ</name>